<dbReference type="PANTHER" id="PTHR11616">
    <property type="entry name" value="SODIUM/CHLORIDE DEPENDENT TRANSPORTER"/>
    <property type="match status" value="1"/>
</dbReference>
<dbReference type="Proteomes" id="UP000323337">
    <property type="component" value="Unassembled WGS sequence"/>
</dbReference>
<evidence type="ECO:0000256" key="1">
    <source>
        <dbReference type="ARBA" id="ARBA00004141"/>
    </source>
</evidence>
<gene>
    <name evidence="8" type="ORF">FXF49_06270</name>
</gene>
<keyword evidence="3 6" id="KW-0812">Transmembrane</keyword>
<comment type="similarity">
    <text evidence="6">Belongs to the sodium:neurotransmitter symporter (SNF) (TC 2.A.22) family.</text>
</comment>
<feature type="transmembrane region" description="Helical" evidence="7">
    <location>
        <begin position="425"/>
        <end position="448"/>
    </location>
</feature>
<feature type="transmembrane region" description="Helical" evidence="7">
    <location>
        <begin position="177"/>
        <end position="199"/>
    </location>
</feature>
<feature type="transmembrane region" description="Helical" evidence="7">
    <location>
        <begin position="84"/>
        <end position="108"/>
    </location>
</feature>
<proteinExistence type="inferred from homology"/>
<comment type="caution">
    <text evidence="8">The sequence shown here is derived from an EMBL/GenBank/DDBJ whole genome shotgun (WGS) entry which is preliminary data.</text>
</comment>
<keyword evidence="6" id="KW-0769">Symport</keyword>
<feature type="transmembrane region" description="Helical" evidence="7">
    <location>
        <begin position="12"/>
        <end position="30"/>
    </location>
</feature>
<dbReference type="NCBIfam" id="NF037979">
    <property type="entry name" value="Na_transp"/>
    <property type="match status" value="1"/>
</dbReference>
<feature type="transmembrane region" description="Helical" evidence="7">
    <location>
        <begin position="147"/>
        <end position="165"/>
    </location>
</feature>
<organism evidence="8 9">
    <name type="scientific">Flexistipes sinusarabici</name>
    <dbReference type="NCBI Taxonomy" id="2352"/>
    <lineage>
        <taxon>Bacteria</taxon>
        <taxon>Pseudomonadati</taxon>
        <taxon>Deferribacterota</taxon>
        <taxon>Deferribacteres</taxon>
        <taxon>Deferribacterales</taxon>
        <taxon>Flexistipitaceae</taxon>
        <taxon>Flexistipes</taxon>
    </lineage>
</organism>
<dbReference type="InterPro" id="IPR037272">
    <property type="entry name" value="SNS_sf"/>
</dbReference>
<feature type="transmembrane region" description="Helical" evidence="7">
    <location>
        <begin position="460"/>
        <end position="480"/>
    </location>
</feature>
<feature type="transmembrane region" description="Helical" evidence="7">
    <location>
        <begin position="355"/>
        <end position="378"/>
    </location>
</feature>
<evidence type="ECO:0000256" key="6">
    <source>
        <dbReference type="RuleBase" id="RU003732"/>
    </source>
</evidence>
<dbReference type="GO" id="GO:0005886">
    <property type="term" value="C:plasma membrane"/>
    <property type="evidence" value="ECO:0007669"/>
    <property type="project" value="TreeGrafter"/>
</dbReference>
<evidence type="ECO:0000313" key="9">
    <source>
        <dbReference type="Proteomes" id="UP000323337"/>
    </source>
</evidence>
<keyword evidence="5 7" id="KW-0472">Membrane</keyword>
<sequence length="503" mass="55791">MQRENWGSRVGFILAAVGSAIGLGNIWRFPYMAYDNGGGAFLIPYFFALVTAGIPILIMEFSMGHKMKGGAPLTMAKLNKKWEWLGWWQILISFIITVYYVVVISWAINYVGFSMTLAWGNETINFFTGDYLGLTGGPFEFGGLRPTIMITTISAWVINFIVIYSGVKSGIERANKIFIPVLIVILMIILLRGITLPGAAEGLNMLFQPDFSKIADGKVWVAAYGQIFFSLSIAFAIMITYSSYLPKKSDIVNNAFITGFINCGFSILAGIAIFSILGFMMHQSGGELPAKLSGVFLAFATIPEAINELPAFQKTIGALFFLSLTFAGLSSFISINEAAIAGITEKLYKPRKKVAAWYTLFAMIISLIFTTGSGLYILDIVDHFINSFGVAMSGLVEVILIGWFFKIKILKDHFQPISDFKVGIWWDTSIKIITPAALGITAIMNFVNEFSKPYGEYDKTALILFGWCIAVGIVLLGIYISTRKWKNIHIFDYYDNEENSEEV</sequence>
<feature type="transmembrane region" description="Helical" evidence="7">
    <location>
        <begin position="384"/>
        <end position="405"/>
    </location>
</feature>
<dbReference type="Pfam" id="PF00209">
    <property type="entry name" value="SNF"/>
    <property type="match status" value="2"/>
</dbReference>
<evidence type="ECO:0000256" key="2">
    <source>
        <dbReference type="ARBA" id="ARBA00022448"/>
    </source>
</evidence>
<dbReference type="PROSITE" id="PS50267">
    <property type="entry name" value="NA_NEUROTRAN_SYMP_3"/>
    <property type="match status" value="1"/>
</dbReference>
<feature type="transmembrane region" description="Helical" evidence="7">
    <location>
        <begin position="256"/>
        <end position="281"/>
    </location>
</feature>
<dbReference type="PROSITE" id="PS00610">
    <property type="entry name" value="NA_NEUROTRAN_SYMP_1"/>
    <property type="match status" value="1"/>
</dbReference>
<name>A0A5D0MPF1_FLESI</name>
<dbReference type="EMBL" id="VSIV01000140">
    <property type="protein sequence ID" value="TYB33513.1"/>
    <property type="molecule type" value="Genomic_DNA"/>
</dbReference>
<dbReference type="CDD" id="cd10334">
    <property type="entry name" value="SLC6sbd_u1"/>
    <property type="match status" value="1"/>
</dbReference>
<feature type="transmembrane region" description="Helical" evidence="7">
    <location>
        <begin position="42"/>
        <end position="63"/>
    </location>
</feature>
<feature type="transmembrane region" description="Helical" evidence="7">
    <location>
        <begin position="316"/>
        <end position="335"/>
    </location>
</feature>
<dbReference type="PANTHER" id="PTHR11616:SF240">
    <property type="entry name" value="BLOATED TUBULES, ISOFORM B-RELATED"/>
    <property type="match status" value="1"/>
</dbReference>
<comment type="subcellular location">
    <subcellularLocation>
        <location evidence="1">Membrane</location>
        <topology evidence="1">Multi-pass membrane protein</topology>
    </subcellularLocation>
</comment>
<dbReference type="InterPro" id="IPR000175">
    <property type="entry name" value="Na/ntran_symport"/>
</dbReference>
<dbReference type="AlphaFoldDB" id="A0A5D0MPF1"/>
<dbReference type="GO" id="GO:0035725">
    <property type="term" value="P:sodium ion transmembrane transport"/>
    <property type="evidence" value="ECO:0007669"/>
    <property type="project" value="TreeGrafter"/>
</dbReference>
<dbReference type="PRINTS" id="PR00176">
    <property type="entry name" value="NANEUSMPORT"/>
</dbReference>
<dbReference type="SUPFAM" id="SSF161070">
    <property type="entry name" value="SNF-like"/>
    <property type="match status" value="1"/>
</dbReference>
<evidence type="ECO:0000256" key="7">
    <source>
        <dbReference type="SAM" id="Phobius"/>
    </source>
</evidence>
<evidence type="ECO:0000313" key="8">
    <source>
        <dbReference type="EMBL" id="TYB33513.1"/>
    </source>
</evidence>
<evidence type="ECO:0000256" key="4">
    <source>
        <dbReference type="ARBA" id="ARBA00022989"/>
    </source>
</evidence>
<reference evidence="8 9" key="1">
    <citation type="submission" date="2019-08" db="EMBL/GenBank/DDBJ databases">
        <title>Genomic characterization of a novel candidate phylum (ARYD3) from a high temperature, high salinity tertiary oil reservoir in north central Oklahoma, USA.</title>
        <authorList>
            <person name="Youssef N.H."/>
            <person name="Yadav A."/>
            <person name="Elshahed M.S."/>
        </authorList>
    </citation>
    <scope>NUCLEOTIDE SEQUENCE [LARGE SCALE GENOMIC DNA]</scope>
    <source>
        <strain evidence="8">ARYD1</strain>
    </source>
</reference>
<feature type="transmembrane region" description="Helical" evidence="7">
    <location>
        <begin position="219"/>
        <end position="244"/>
    </location>
</feature>
<evidence type="ECO:0000256" key="3">
    <source>
        <dbReference type="ARBA" id="ARBA00022692"/>
    </source>
</evidence>
<dbReference type="GO" id="GO:0015293">
    <property type="term" value="F:symporter activity"/>
    <property type="evidence" value="ECO:0007669"/>
    <property type="project" value="UniProtKB-KW"/>
</dbReference>
<keyword evidence="2 6" id="KW-0813">Transport</keyword>
<keyword evidence="4 7" id="KW-1133">Transmembrane helix</keyword>
<accession>A0A5D0MPF1</accession>
<protein>
    <recommendedName>
        <fullName evidence="6">Transporter</fullName>
    </recommendedName>
</protein>
<dbReference type="RefSeq" id="WP_303701058.1">
    <property type="nucleotide sequence ID" value="NZ_VSIV01000140.1"/>
</dbReference>
<evidence type="ECO:0000256" key="5">
    <source>
        <dbReference type="ARBA" id="ARBA00023136"/>
    </source>
</evidence>